<evidence type="ECO:0000313" key="2">
    <source>
        <dbReference type="EMBL" id="MBR0655904.1"/>
    </source>
</evidence>
<keyword evidence="3" id="KW-1185">Reference proteome</keyword>
<reference evidence="2" key="1">
    <citation type="submission" date="2020-01" db="EMBL/GenBank/DDBJ databases">
        <authorList>
            <person name="Rat A."/>
        </authorList>
    </citation>
    <scope>NUCLEOTIDE SEQUENCE</scope>
    <source>
        <strain evidence="2">LMG 28251</strain>
    </source>
</reference>
<organism evidence="2 3">
    <name type="scientific">Plastoroseomonas arctica</name>
    <dbReference type="NCBI Taxonomy" id="1509237"/>
    <lineage>
        <taxon>Bacteria</taxon>
        <taxon>Pseudomonadati</taxon>
        <taxon>Pseudomonadota</taxon>
        <taxon>Alphaproteobacteria</taxon>
        <taxon>Acetobacterales</taxon>
        <taxon>Acetobacteraceae</taxon>
        <taxon>Plastoroseomonas</taxon>
    </lineage>
</organism>
<dbReference type="GO" id="GO:0004497">
    <property type="term" value="F:monooxygenase activity"/>
    <property type="evidence" value="ECO:0007669"/>
    <property type="project" value="TreeGrafter"/>
</dbReference>
<dbReference type="GO" id="GO:0050660">
    <property type="term" value="F:flavin adenine dinucleotide binding"/>
    <property type="evidence" value="ECO:0007669"/>
    <property type="project" value="TreeGrafter"/>
</dbReference>
<reference evidence="2" key="2">
    <citation type="journal article" date="2021" name="Syst. Appl. Microbiol.">
        <title>Roseomonas hellenica sp. nov., isolated from roots of wild-growing Alkanna tinctoria.</title>
        <authorList>
            <person name="Rat A."/>
            <person name="Naranjo H.D."/>
            <person name="Lebbe L."/>
            <person name="Cnockaert M."/>
            <person name="Krigas N."/>
            <person name="Grigoriadou K."/>
            <person name="Maloupa E."/>
            <person name="Willems A."/>
        </authorList>
    </citation>
    <scope>NUCLEOTIDE SEQUENCE</scope>
    <source>
        <strain evidence="2">LMG 28251</strain>
    </source>
</reference>
<sequence length="466" mass="49422">MAGRRPEPPLSLPELEDRLRQDLAALNLPPANWVPPRDGALDVLVIGGGMLGLAASFSLTRLGILNHRVLDSAPAGREGPWVTYARMQTLRSPKHLTGPGGDIAALTFRAWHTAQHGEDGWAALGKIPRAMWQEYLGWFRAVLGLPVTNGVAFTGLVPDADGLITVATSEGPIRTRHLVLATGRDGLGGPRIPDWVRLPRGPRIRHSSEAVDFAALAGKRIAVVGASASAVDNAATALEHGAAEAHLLVRRAAIPTLNRFKSMVHPGFTHGMPALDDATRLAFLKAANEGAVAPPRESLMRLARQPGFRLHLAAPVEAAEEGPEGVTLALPTGPLRVDCVILGTGFVTDLSLRPELASVAPAIRLWRDVVPDPDDFAAHPHLGAGFAFQPREPGTAPWLARIHAFNIAAIASLGLISGDIPGVSDGARRLAEHIAAALFRADAAAHLAKLRAYADPELLGDEIPRR</sequence>
<dbReference type="PRINTS" id="PR00368">
    <property type="entry name" value="FADPNR"/>
</dbReference>
<protein>
    <submittedName>
        <fullName evidence="2">NAD(P)/FAD-dependent oxidoreductase</fullName>
    </submittedName>
</protein>
<dbReference type="SUPFAM" id="SSF51905">
    <property type="entry name" value="FAD/NAD(P)-binding domain"/>
    <property type="match status" value="1"/>
</dbReference>
<dbReference type="Pfam" id="PF13738">
    <property type="entry name" value="Pyr_redox_3"/>
    <property type="match status" value="1"/>
</dbReference>
<dbReference type="PANTHER" id="PTHR43539">
    <property type="entry name" value="FLAVIN-BINDING MONOOXYGENASE-LIKE PROTEIN (AFU_ORTHOLOGUE AFUA_4G09220)"/>
    <property type="match status" value="1"/>
</dbReference>
<dbReference type="AlphaFoldDB" id="A0AAF1KMT3"/>
<gene>
    <name evidence="2" type="ORF">GXW79_12550</name>
</gene>
<keyword evidence="1" id="KW-0560">Oxidoreductase</keyword>
<dbReference type="PRINTS" id="PR00411">
    <property type="entry name" value="PNDRDTASEI"/>
</dbReference>
<dbReference type="PANTHER" id="PTHR43539:SF91">
    <property type="entry name" value="FAD-DEPENDENT URATE HYDROXYLASE"/>
    <property type="match status" value="1"/>
</dbReference>
<accession>A0AAF1KMT3</accession>
<dbReference type="Proteomes" id="UP001196068">
    <property type="component" value="Unassembled WGS sequence"/>
</dbReference>
<evidence type="ECO:0000256" key="1">
    <source>
        <dbReference type="ARBA" id="ARBA00023002"/>
    </source>
</evidence>
<comment type="caution">
    <text evidence="2">The sequence shown here is derived from an EMBL/GenBank/DDBJ whole genome shotgun (WGS) entry which is preliminary data.</text>
</comment>
<evidence type="ECO:0000313" key="3">
    <source>
        <dbReference type="Proteomes" id="UP001196068"/>
    </source>
</evidence>
<proteinExistence type="predicted"/>
<dbReference type="EMBL" id="JAAEDH010000013">
    <property type="protein sequence ID" value="MBR0655904.1"/>
    <property type="molecule type" value="Genomic_DNA"/>
</dbReference>
<name>A0AAF1KMT3_9PROT</name>
<dbReference type="InterPro" id="IPR036188">
    <property type="entry name" value="FAD/NAD-bd_sf"/>
</dbReference>
<dbReference type="Gene3D" id="3.50.50.60">
    <property type="entry name" value="FAD/NAD(P)-binding domain"/>
    <property type="match status" value="1"/>
</dbReference>
<dbReference type="InterPro" id="IPR050982">
    <property type="entry name" value="Auxin_biosynth/cation_transpt"/>
</dbReference>